<evidence type="ECO:0000313" key="1">
    <source>
        <dbReference type="EMBL" id="CAL4077972.1"/>
    </source>
</evidence>
<dbReference type="InterPro" id="IPR006212">
    <property type="entry name" value="Furin_repeat"/>
</dbReference>
<dbReference type="SUPFAM" id="SSF57184">
    <property type="entry name" value="Growth factor receptor domain"/>
    <property type="match status" value="1"/>
</dbReference>
<dbReference type="AlphaFoldDB" id="A0AAV2QAC1"/>
<dbReference type="PANTHER" id="PTHR45739">
    <property type="entry name" value="MATRIX PROTEIN, PUTATIVE-RELATED"/>
    <property type="match status" value="1"/>
</dbReference>
<dbReference type="InterPro" id="IPR009030">
    <property type="entry name" value="Growth_fac_rcpt_cys_sf"/>
</dbReference>
<dbReference type="InterPro" id="IPR051561">
    <property type="entry name" value="FRAS1_ECM"/>
</dbReference>
<keyword evidence="2" id="KW-1185">Reference proteome</keyword>
<organism evidence="1 2">
    <name type="scientific">Meganyctiphanes norvegica</name>
    <name type="common">Northern krill</name>
    <name type="synonym">Thysanopoda norvegica</name>
    <dbReference type="NCBI Taxonomy" id="48144"/>
    <lineage>
        <taxon>Eukaryota</taxon>
        <taxon>Metazoa</taxon>
        <taxon>Ecdysozoa</taxon>
        <taxon>Arthropoda</taxon>
        <taxon>Crustacea</taxon>
        <taxon>Multicrustacea</taxon>
        <taxon>Malacostraca</taxon>
        <taxon>Eumalacostraca</taxon>
        <taxon>Eucarida</taxon>
        <taxon>Euphausiacea</taxon>
        <taxon>Euphausiidae</taxon>
        <taxon>Meganyctiphanes</taxon>
    </lineage>
</organism>
<dbReference type="CDD" id="cd00064">
    <property type="entry name" value="FU"/>
    <property type="match status" value="1"/>
</dbReference>
<sequence>GINCLECSKYECNKCKPSLLLQDGQCASECKENFFPDKHAGICYYNIYDPILTIVGPIMATFDSPFPLNGSAIHVLDPDTPLNRLSLAFLETPSNGIIYKVDNGINKEINKGESVSLKEMKEGKIFFQHSPKRSFYGEMKLEAFDGQLYSGAEIVPINIVSQYPTRIVANTPLIIKKGKTKIISSKELTLYDEDNMEDVLISMLTKPKYGNWTINGEAKTVFRIEDLIEGKVLYTHNIATNDSLETTLFQATDGHNIMNFAFRIYIVDDEKSVPVLFKNQGARVISGKKVQLTPDVLQASDVDSDDKNLVFTLLPVIQNPGQGRVVLVIPLPPAPDGFYNDGWTQMDDSHLLRPAT</sequence>
<gene>
    <name evidence="1" type="ORF">MNOR_LOCUS10539</name>
</gene>
<evidence type="ECO:0000313" key="2">
    <source>
        <dbReference type="Proteomes" id="UP001497623"/>
    </source>
</evidence>
<protein>
    <submittedName>
        <fullName evidence="1">Uncharacterized protein</fullName>
    </submittedName>
</protein>
<dbReference type="Proteomes" id="UP001497623">
    <property type="component" value="Unassembled WGS sequence"/>
</dbReference>
<dbReference type="Pfam" id="PF16184">
    <property type="entry name" value="Cadherin_3"/>
    <property type="match status" value="3"/>
</dbReference>
<dbReference type="GO" id="GO:0009653">
    <property type="term" value="P:anatomical structure morphogenesis"/>
    <property type="evidence" value="ECO:0007669"/>
    <property type="project" value="TreeGrafter"/>
</dbReference>
<dbReference type="EMBL" id="CAXKWB010005353">
    <property type="protein sequence ID" value="CAL4077972.1"/>
    <property type="molecule type" value="Genomic_DNA"/>
</dbReference>
<feature type="non-terminal residue" evidence="1">
    <location>
        <position position="356"/>
    </location>
</feature>
<comment type="caution">
    <text evidence="1">The sequence shown here is derived from an EMBL/GenBank/DDBJ whole genome shotgun (WGS) entry which is preliminary data.</text>
</comment>
<accession>A0AAV2QAC1</accession>
<feature type="non-terminal residue" evidence="1">
    <location>
        <position position="1"/>
    </location>
</feature>
<reference evidence="1 2" key="1">
    <citation type="submission" date="2024-05" db="EMBL/GenBank/DDBJ databases">
        <authorList>
            <person name="Wallberg A."/>
        </authorList>
    </citation>
    <scope>NUCLEOTIDE SEQUENCE [LARGE SCALE GENOMIC DNA]</scope>
</reference>
<dbReference type="PANTHER" id="PTHR45739:SF1">
    <property type="entry name" value="EXTRACELLULAR MATRIX ORGANIZING PROTEIN FRAS1"/>
    <property type="match status" value="1"/>
</dbReference>
<name>A0AAV2QAC1_MEGNR</name>
<dbReference type="Gene3D" id="2.10.220.10">
    <property type="entry name" value="Hormone Receptor, Insulin-like Growth Factor Receptor 1, Chain A, domain 2"/>
    <property type="match status" value="1"/>
</dbReference>
<proteinExistence type="predicted"/>